<gene>
    <name evidence="4" type="ORF">BatF92_12980</name>
    <name evidence="5" type="ORF">KQP59_15730</name>
</gene>
<protein>
    <submittedName>
        <fullName evidence="5">DUF1735 and LamG domain-containing protein</fullName>
    </submittedName>
</protein>
<dbReference type="GO" id="GO:0004553">
    <property type="term" value="F:hydrolase activity, hydrolyzing O-glycosyl compounds"/>
    <property type="evidence" value="ECO:0007669"/>
    <property type="project" value="UniProtKB-ARBA"/>
</dbReference>
<evidence type="ECO:0000256" key="1">
    <source>
        <dbReference type="ARBA" id="ARBA00022729"/>
    </source>
</evidence>
<keyword evidence="1" id="KW-0732">Signal</keyword>
<dbReference type="PROSITE" id="PS51257">
    <property type="entry name" value="PROKAR_LIPOPROTEIN"/>
    <property type="match status" value="1"/>
</dbReference>
<dbReference type="AlphaFoldDB" id="A0A139JWB6"/>
<dbReference type="InterPro" id="IPR006558">
    <property type="entry name" value="LamG-like"/>
</dbReference>
<evidence type="ECO:0000313" key="6">
    <source>
        <dbReference type="Proteomes" id="UP000500882"/>
    </source>
</evidence>
<evidence type="ECO:0000313" key="7">
    <source>
        <dbReference type="Proteomes" id="UP001156216"/>
    </source>
</evidence>
<evidence type="ECO:0000256" key="2">
    <source>
        <dbReference type="ARBA" id="ARBA00023157"/>
    </source>
</evidence>
<evidence type="ECO:0000313" key="4">
    <source>
        <dbReference type="EMBL" id="BCA49356.1"/>
    </source>
</evidence>
<organism evidence="5 7">
    <name type="scientific">Bacteroides thetaiotaomicron</name>
    <dbReference type="NCBI Taxonomy" id="818"/>
    <lineage>
        <taxon>Bacteria</taxon>
        <taxon>Pseudomonadati</taxon>
        <taxon>Bacteroidota</taxon>
        <taxon>Bacteroidia</taxon>
        <taxon>Bacteroidales</taxon>
        <taxon>Bacteroidaceae</taxon>
        <taxon>Bacteroides</taxon>
    </lineage>
</organism>
<reference evidence="5" key="2">
    <citation type="submission" date="2021-06" db="EMBL/GenBank/DDBJ databases">
        <title>Interrogation of the integrated mobile genetic elements in gut-associated Bacteroides with a consensus prediction approach.</title>
        <authorList>
            <person name="Campbell D.E."/>
            <person name="Leigh J.R."/>
            <person name="Kim T."/>
            <person name="England W."/>
            <person name="Whitaker R.J."/>
            <person name="Degnan P.H."/>
        </authorList>
    </citation>
    <scope>NUCLEOTIDE SEQUENCE</scope>
    <source>
        <strain evidence="5">VPI-BTDOT2</strain>
    </source>
</reference>
<dbReference type="EMBL" id="CP083681">
    <property type="protein sequence ID" value="UYU69730.1"/>
    <property type="molecule type" value="Genomic_DNA"/>
</dbReference>
<sequence>MMKTYIFKHSLLGVILGLSILGCTEGDKFDYNKNMAFITGTETTPVTKFVVEDTPSSYAVTASTTDKVDKDVNVKFAIDRSLVETYNNEHNTKYYAIPEGAVTLEDADAVIQAGKAFSTPATVKVISTEDFAEGRVYVVPVTMVEVDGLEILKPSKTIFLQISRVIHFTSLNISNTNLYSNFIFSDDKKQELSNFTYEIKCYSQEWHRIARLCSFTSADEQRSSMLRFGENGLDINALQWVSPSGSIVSSTRFSTDRWYMISLTYDGSKLTMYVDGVKDAQGDGDGKPVDFQRFELGMSWTGYRGSQYFRGRIAEVRVWNRALSTGELQMNLCGVDSQSEGLVAYWKMNEGEGHIFKDATGHGYDMDWTNTAREINEGAGLTYNLNYSSAIAWDSDDNNRCNE</sequence>
<dbReference type="InterPro" id="IPR013320">
    <property type="entry name" value="ConA-like_dom_sf"/>
</dbReference>
<dbReference type="Gene3D" id="2.60.120.200">
    <property type="match status" value="1"/>
</dbReference>
<dbReference type="Gene3D" id="2.60.40.1740">
    <property type="entry name" value="hypothetical protein (bacova_03559)"/>
    <property type="match status" value="1"/>
</dbReference>
<dbReference type="SMART" id="SM00560">
    <property type="entry name" value="LamGL"/>
    <property type="match status" value="1"/>
</dbReference>
<evidence type="ECO:0000313" key="5">
    <source>
        <dbReference type="EMBL" id="UYU69730.1"/>
    </source>
</evidence>
<name>A0A139JWB6_BACT4</name>
<proteinExistence type="predicted"/>
<keyword evidence="2" id="KW-1015">Disulfide bond</keyword>
<dbReference type="Pfam" id="PF13385">
    <property type="entry name" value="Laminin_G_3"/>
    <property type="match status" value="1"/>
</dbReference>
<dbReference type="Proteomes" id="UP001156216">
    <property type="component" value="Chromosome"/>
</dbReference>
<feature type="domain" description="LamG-like jellyroll fold" evidence="3">
    <location>
        <begin position="193"/>
        <end position="326"/>
    </location>
</feature>
<dbReference type="InterPro" id="IPR013728">
    <property type="entry name" value="BT_3987-like_N"/>
</dbReference>
<evidence type="ECO:0000259" key="3">
    <source>
        <dbReference type="SMART" id="SM00560"/>
    </source>
</evidence>
<accession>A0A139JWB6</accession>
<dbReference type="RefSeq" id="WP_225011847.1">
    <property type="nucleotide sequence ID" value="NZ_AP022660.1"/>
</dbReference>
<reference evidence="4 6" key="1">
    <citation type="submission" date="2020-02" db="EMBL/GenBank/DDBJ databases">
        <title>Whole-genome sequencing and comparative analysis of the genomes of Bacteroides thetaiotaomicron and Escherichia coli isolated from a healthy resident in Vietnam.</title>
        <authorList>
            <person name="Mohsin M."/>
            <person name="Tanaka K."/>
            <person name="Kawahara R."/>
            <person name="Kondo S."/>
            <person name="Noguchi H."/>
            <person name="Motooka D."/>
            <person name="Nakamura S."/>
            <person name="Khong D.T."/>
            <person name="Nguyen T.N."/>
            <person name="Tran H.T."/>
            <person name="Yamamoto Y."/>
        </authorList>
    </citation>
    <scope>NUCLEOTIDE SEQUENCE [LARGE SCALE GENOMIC DNA]</scope>
    <source>
        <strain evidence="4 6">F9-2</strain>
    </source>
</reference>
<dbReference type="Proteomes" id="UP000500882">
    <property type="component" value="Chromosome"/>
</dbReference>
<dbReference type="SUPFAM" id="SSF49899">
    <property type="entry name" value="Concanavalin A-like lectins/glucanases"/>
    <property type="match status" value="1"/>
</dbReference>
<dbReference type="Pfam" id="PF08522">
    <property type="entry name" value="BT_3987-like_N"/>
    <property type="match status" value="1"/>
</dbReference>
<dbReference type="GeneID" id="60925882"/>
<dbReference type="EMBL" id="AP022660">
    <property type="protein sequence ID" value="BCA49356.1"/>
    <property type="molecule type" value="Genomic_DNA"/>
</dbReference>
<dbReference type="GO" id="GO:0005975">
    <property type="term" value="P:carbohydrate metabolic process"/>
    <property type="evidence" value="ECO:0007669"/>
    <property type="project" value="UniProtKB-ARBA"/>
</dbReference>